<proteinExistence type="predicted"/>
<dbReference type="AlphaFoldDB" id="I3TU51"/>
<dbReference type="Pfam" id="PF07690">
    <property type="entry name" value="MFS_1"/>
    <property type="match status" value="1"/>
</dbReference>
<feature type="transmembrane region" description="Helical" evidence="6">
    <location>
        <begin position="278"/>
        <end position="297"/>
    </location>
</feature>
<keyword evidence="9" id="KW-1185">Reference proteome</keyword>
<evidence type="ECO:0000256" key="5">
    <source>
        <dbReference type="ARBA" id="ARBA00023136"/>
    </source>
</evidence>
<gene>
    <name evidence="8" type="ordered locus">TMO_b0281</name>
</gene>
<geneLocation type="plasmid" evidence="8 9">
    <name>pTM2</name>
</geneLocation>
<feature type="transmembrane region" description="Helical" evidence="6">
    <location>
        <begin position="245"/>
        <end position="266"/>
    </location>
</feature>
<dbReference type="InterPro" id="IPR050189">
    <property type="entry name" value="MFS_Efflux_Transporters"/>
</dbReference>
<feature type="transmembrane region" description="Helical" evidence="6">
    <location>
        <begin position="338"/>
        <end position="363"/>
    </location>
</feature>
<dbReference type="CDD" id="cd06174">
    <property type="entry name" value="MFS"/>
    <property type="match status" value="1"/>
</dbReference>
<sequence length="404" mass="40089">MLGLLVAGFALSHLYRTLPAVMAGPLQAGFGIGAEGLGVFAAAFHLAFALVQLPVGLAVDRLGVRRTATLLLLITAAGAAASAVAPAFGWLVAAQAVIGIGCSGLLMAPLVFASHAWPAERFAAVSGAVVSIGGAGMLLSGTPLSLAIELGGWRGAFAACSVLTLIVAAAIHLGLARAPVPARPPVAAGAAGTRLVEDIRGTLAILISPAMRGTAALALISYPALITLRGLWLGPFLDAAYGLDAVTIGNIVLVVSAVMVVAPLGFGRADRPGHRRRLLMTGGGLLAAAALAALGLIGGRMLALDLALTGIAVAAGSFYVLQFAVVRASFPPETMGRALAGLIFCFFAGVAVWQVATGVIAGASGAGAGAADLEGIRRVFLVLGLALGIVSVATGRGRPAAAAL</sequence>
<evidence type="ECO:0000256" key="3">
    <source>
        <dbReference type="ARBA" id="ARBA00022692"/>
    </source>
</evidence>
<dbReference type="SUPFAM" id="SSF103473">
    <property type="entry name" value="MFS general substrate transporter"/>
    <property type="match status" value="1"/>
</dbReference>
<feature type="transmembrane region" description="Helical" evidence="6">
    <location>
        <begin position="122"/>
        <end position="141"/>
    </location>
</feature>
<dbReference type="Proteomes" id="UP000005258">
    <property type="component" value="Plasmid pTM2"/>
</dbReference>
<dbReference type="HOGENOM" id="CLU_001265_62_0_5"/>
<dbReference type="Gene3D" id="1.20.1250.20">
    <property type="entry name" value="MFS general substrate transporter like domains"/>
    <property type="match status" value="2"/>
</dbReference>
<keyword evidence="2" id="KW-1003">Cell membrane</keyword>
<keyword evidence="3 6" id="KW-0812">Transmembrane</keyword>
<dbReference type="InterPro" id="IPR020846">
    <property type="entry name" value="MFS_dom"/>
</dbReference>
<name>I3TU51_TISMK</name>
<feature type="transmembrane region" description="Helical" evidence="6">
    <location>
        <begin position="70"/>
        <end position="90"/>
    </location>
</feature>
<evidence type="ECO:0000256" key="4">
    <source>
        <dbReference type="ARBA" id="ARBA00022989"/>
    </source>
</evidence>
<feature type="transmembrane region" description="Helical" evidence="6">
    <location>
        <begin position="303"/>
        <end position="326"/>
    </location>
</feature>
<dbReference type="InterPro" id="IPR011701">
    <property type="entry name" value="MFS"/>
</dbReference>
<organism evidence="8 9">
    <name type="scientific">Tistrella mobilis (strain KA081020-065)</name>
    <dbReference type="NCBI Taxonomy" id="1110502"/>
    <lineage>
        <taxon>Bacteria</taxon>
        <taxon>Pseudomonadati</taxon>
        <taxon>Pseudomonadota</taxon>
        <taxon>Alphaproteobacteria</taxon>
        <taxon>Geminicoccales</taxon>
        <taxon>Geminicoccaceae</taxon>
        <taxon>Tistrella</taxon>
    </lineage>
</organism>
<dbReference type="PROSITE" id="PS50850">
    <property type="entry name" value="MFS"/>
    <property type="match status" value="1"/>
</dbReference>
<evidence type="ECO:0000256" key="6">
    <source>
        <dbReference type="SAM" id="Phobius"/>
    </source>
</evidence>
<dbReference type="EMBL" id="CP003238">
    <property type="protein sequence ID" value="AFK56289.1"/>
    <property type="molecule type" value="Genomic_DNA"/>
</dbReference>
<dbReference type="GO" id="GO:0005886">
    <property type="term" value="C:plasma membrane"/>
    <property type="evidence" value="ECO:0007669"/>
    <property type="project" value="UniProtKB-SubCell"/>
</dbReference>
<comment type="subcellular location">
    <subcellularLocation>
        <location evidence="1">Cell membrane</location>
        <topology evidence="1">Multi-pass membrane protein</topology>
    </subcellularLocation>
</comment>
<feature type="transmembrane region" description="Helical" evidence="6">
    <location>
        <begin position="203"/>
        <end position="225"/>
    </location>
</feature>
<feature type="transmembrane region" description="Helical" evidence="6">
    <location>
        <begin position="375"/>
        <end position="395"/>
    </location>
</feature>
<dbReference type="KEGG" id="tmo:TMO_b0281"/>
<evidence type="ECO:0000256" key="1">
    <source>
        <dbReference type="ARBA" id="ARBA00004651"/>
    </source>
</evidence>
<accession>I3TU51</accession>
<evidence type="ECO:0000259" key="7">
    <source>
        <dbReference type="PROSITE" id="PS50850"/>
    </source>
</evidence>
<reference evidence="8 9" key="1">
    <citation type="journal article" date="2012" name="J. Am. Chem. Soc.">
        <title>Bacterial biosynthesis and maturation of the didemnin anti-cancer agents.</title>
        <authorList>
            <person name="Xu Y."/>
            <person name="Kersten R.D."/>
            <person name="Nam S.J."/>
            <person name="Lu L."/>
            <person name="Al-Suwailem A.M."/>
            <person name="Zheng H."/>
            <person name="Fenical W."/>
            <person name="Dorrestein P.C."/>
            <person name="Moore B.S."/>
            <person name="Qian P.Y."/>
        </authorList>
    </citation>
    <scope>NUCLEOTIDE SEQUENCE [LARGE SCALE GENOMIC DNA]</scope>
    <source>
        <strain evidence="8 9">KA081020-065</strain>
    </source>
</reference>
<protein>
    <submittedName>
        <fullName evidence="8">Major facilitator superfamily MFS_1</fullName>
    </submittedName>
</protein>
<dbReference type="PANTHER" id="PTHR43124">
    <property type="entry name" value="PURINE EFFLUX PUMP PBUE"/>
    <property type="match status" value="1"/>
</dbReference>
<feature type="transmembrane region" description="Helical" evidence="6">
    <location>
        <begin position="96"/>
        <end position="115"/>
    </location>
</feature>
<feature type="transmembrane region" description="Helical" evidence="6">
    <location>
        <begin position="153"/>
        <end position="175"/>
    </location>
</feature>
<dbReference type="InterPro" id="IPR036259">
    <property type="entry name" value="MFS_trans_sf"/>
</dbReference>
<evidence type="ECO:0000313" key="8">
    <source>
        <dbReference type="EMBL" id="AFK56289.1"/>
    </source>
</evidence>
<evidence type="ECO:0000313" key="9">
    <source>
        <dbReference type="Proteomes" id="UP000005258"/>
    </source>
</evidence>
<dbReference type="GO" id="GO:0022857">
    <property type="term" value="F:transmembrane transporter activity"/>
    <property type="evidence" value="ECO:0007669"/>
    <property type="project" value="InterPro"/>
</dbReference>
<dbReference type="PANTHER" id="PTHR43124:SF3">
    <property type="entry name" value="CHLORAMPHENICOL EFFLUX PUMP RV0191"/>
    <property type="match status" value="1"/>
</dbReference>
<keyword evidence="4 6" id="KW-1133">Transmembrane helix</keyword>
<keyword evidence="8" id="KW-0614">Plasmid</keyword>
<feature type="transmembrane region" description="Helical" evidence="6">
    <location>
        <begin position="39"/>
        <end position="58"/>
    </location>
</feature>
<keyword evidence="5 6" id="KW-0472">Membrane</keyword>
<feature type="domain" description="Major facilitator superfamily (MFS) profile" evidence="7">
    <location>
        <begin position="1"/>
        <end position="402"/>
    </location>
</feature>
<evidence type="ECO:0000256" key="2">
    <source>
        <dbReference type="ARBA" id="ARBA00022475"/>
    </source>
</evidence>